<dbReference type="Gene3D" id="1.10.357.10">
    <property type="entry name" value="Tetracycline Repressor, domain 2"/>
    <property type="match status" value="1"/>
</dbReference>
<dbReference type="EMBL" id="BAAAHK010000013">
    <property type="protein sequence ID" value="GAA0950176.1"/>
    <property type="molecule type" value="Genomic_DNA"/>
</dbReference>
<evidence type="ECO:0000313" key="4">
    <source>
        <dbReference type="EMBL" id="GAA0950176.1"/>
    </source>
</evidence>
<dbReference type="SUPFAM" id="SSF48498">
    <property type="entry name" value="Tetracyclin repressor-like, C-terminal domain"/>
    <property type="match status" value="1"/>
</dbReference>
<organism evidence="4 5">
    <name type="scientific">Kribbella koreensis</name>
    <dbReference type="NCBI Taxonomy" id="57909"/>
    <lineage>
        <taxon>Bacteria</taxon>
        <taxon>Bacillati</taxon>
        <taxon>Actinomycetota</taxon>
        <taxon>Actinomycetes</taxon>
        <taxon>Propionibacteriales</taxon>
        <taxon>Kribbellaceae</taxon>
        <taxon>Kribbella</taxon>
    </lineage>
</organism>
<evidence type="ECO:0000256" key="1">
    <source>
        <dbReference type="ARBA" id="ARBA00023125"/>
    </source>
</evidence>
<dbReference type="PANTHER" id="PTHR30055:SF223">
    <property type="entry name" value="HTH-TYPE TRANSCRIPTIONAL REGULATOR UIDR"/>
    <property type="match status" value="1"/>
</dbReference>
<proteinExistence type="predicted"/>
<dbReference type="Proteomes" id="UP001500542">
    <property type="component" value="Unassembled WGS sequence"/>
</dbReference>
<dbReference type="RefSeq" id="WP_343974683.1">
    <property type="nucleotide sequence ID" value="NZ_BAAAHK010000013.1"/>
</dbReference>
<evidence type="ECO:0000256" key="2">
    <source>
        <dbReference type="PROSITE-ProRule" id="PRU00335"/>
    </source>
</evidence>
<dbReference type="Pfam" id="PF14246">
    <property type="entry name" value="TetR_C_7"/>
    <property type="match status" value="1"/>
</dbReference>
<dbReference type="InterPro" id="IPR036271">
    <property type="entry name" value="Tet_transcr_reg_TetR-rel_C_sf"/>
</dbReference>
<dbReference type="InterPro" id="IPR009057">
    <property type="entry name" value="Homeodomain-like_sf"/>
</dbReference>
<feature type="domain" description="HTH tetR-type" evidence="3">
    <location>
        <begin position="9"/>
        <end position="69"/>
    </location>
</feature>
<dbReference type="InterPro" id="IPR050109">
    <property type="entry name" value="HTH-type_TetR-like_transc_reg"/>
</dbReference>
<keyword evidence="1 2" id="KW-0238">DNA-binding</keyword>
<protein>
    <submittedName>
        <fullName evidence="4">TetR/AcrR family transcriptional regulator</fullName>
    </submittedName>
</protein>
<reference evidence="4 5" key="1">
    <citation type="journal article" date="2019" name="Int. J. Syst. Evol. Microbiol.">
        <title>The Global Catalogue of Microorganisms (GCM) 10K type strain sequencing project: providing services to taxonomists for standard genome sequencing and annotation.</title>
        <authorList>
            <consortium name="The Broad Institute Genomics Platform"/>
            <consortium name="The Broad Institute Genome Sequencing Center for Infectious Disease"/>
            <person name="Wu L."/>
            <person name="Ma J."/>
        </authorList>
    </citation>
    <scope>NUCLEOTIDE SEQUENCE [LARGE SCALE GENOMIC DNA]</scope>
    <source>
        <strain evidence="4 5">JCM 10977</strain>
    </source>
</reference>
<dbReference type="PROSITE" id="PS50977">
    <property type="entry name" value="HTH_TETR_2"/>
    <property type="match status" value="1"/>
</dbReference>
<gene>
    <name evidence="4" type="ORF">GCM10009554_49720</name>
</gene>
<feature type="DNA-binding region" description="H-T-H motif" evidence="2">
    <location>
        <begin position="32"/>
        <end position="51"/>
    </location>
</feature>
<dbReference type="Pfam" id="PF00440">
    <property type="entry name" value="TetR_N"/>
    <property type="match status" value="1"/>
</dbReference>
<dbReference type="PANTHER" id="PTHR30055">
    <property type="entry name" value="HTH-TYPE TRANSCRIPTIONAL REGULATOR RUTR"/>
    <property type="match status" value="1"/>
</dbReference>
<accession>A0ABN1R0J1</accession>
<evidence type="ECO:0000259" key="3">
    <source>
        <dbReference type="PROSITE" id="PS50977"/>
    </source>
</evidence>
<dbReference type="SUPFAM" id="SSF46689">
    <property type="entry name" value="Homeodomain-like"/>
    <property type="match status" value="1"/>
</dbReference>
<keyword evidence="5" id="KW-1185">Reference proteome</keyword>
<dbReference type="InterPro" id="IPR039536">
    <property type="entry name" value="TetR_C_Proteobacteria"/>
</dbReference>
<evidence type="ECO:0000313" key="5">
    <source>
        <dbReference type="Proteomes" id="UP001500542"/>
    </source>
</evidence>
<dbReference type="PRINTS" id="PR00455">
    <property type="entry name" value="HTHTETR"/>
</dbReference>
<dbReference type="InterPro" id="IPR001647">
    <property type="entry name" value="HTH_TetR"/>
</dbReference>
<comment type="caution">
    <text evidence="4">The sequence shown here is derived from an EMBL/GenBank/DDBJ whole genome shotgun (WGS) entry which is preliminary data.</text>
</comment>
<sequence>MPELTARAALKREQILDAALEAFLENGYVGASMDQVAATASVSKQTVYKQFADKEHLFRALIVAISDRVEDPFAEIGREVAEADDIDDAVRRLADAFVGGIMTESVQQMRRLVIAEAARFPDLGQEYWNRGFGRVLPTLATCLARLAERGLLDLKDPVIAANHLAGLLLWIPSNRVMFFGRMDANTPEDLARFTEAGVEAFLAAYKKR</sequence>
<name>A0ABN1R0J1_9ACTN</name>